<dbReference type="EMBL" id="JAFMYW010000002">
    <property type="protein sequence ID" value="MBO0948242.1"/>
    <property type="molecule type" value="Genomic_DNA"/>
</dbReference>
<feature type="domain" description="Organic solvent tolerance-like N-terminal" evidence="2">
    <location>
        <begin position="38"/>
        <end position="167"/>
    </location>
</feature>
<accession>A0ABS3JH73</accession>
<reference evidence="3 4" key="1">
    <citation type="submission" date="2021-03" db="EMBL/GenBank/DDBJ databases">
        <title>Fibrella sp. HMF5405 genome sequencing and assembly.</title>
        <authorList>
            <person name="Kang H."/>
            <person name="Kim H."/>
            <person name="Bae S."/>
            <person name="Joh K."/>
        </authorList>
    </citation>
    <scope>NUCLEOTIDE SEQUENCE [LARGE SCALE GENOMIC DNA]</scope>
    <source>
        <strain evidence="3 4">HMF5405</strain>
    </source>
</reference>
<dbReference type="InterPro" id="IPR005653">
    <property type="entry name" value="OstA-like_N"/>
</dbReference>
<feature type="region of interest" description="Disordered" evidence="1">
    <location>
        <begin position="212"/>
        <end position="266"/>
    </location>
</feature>
<organism evidence="3 4">
    <name type="scientific">Fibrella forsythiae</name>
    <dbReference type="NCBI Taxonomy" id="2817061"/>
    <lineage>
        <taxon>Bacteria</taxon>
        <taxon>Pseudomonadati</taxon>
        <taxon>Bacteroidota</taxon>
        <taxon>Cytophagia</taxon>
        <taxon>Cytophagales</taxon>
        <taxon>Spirosomataceae</taxon>
        <taxon>Fibrella</taxon>
    </lineage>
</organism>
<dbReference type="Gene3D" id="2.60.450.10">
    <property type="entry name" value="Lipopolysaccharide (LPS) transport protein A like domain"/>
    <property type="match status" value="1"/>
</dbReference>
<keyword evidence="4" id="KW-1185">Reference proteome</keyword>
<sequence>MRNPSLFFVLTYLPITALAQHQLPPPPRADLIILDMQPGRQVDISSAPGIRRYRGNVRLRQQTMVLFCDRAIHQLATNTVSAAGHVLLVQNDSLTVKGDSLFYDAPTQQAVLTGHVLLQNGRSVLTASQLYYNLLTGTAQYTGKGRLANGRSILTVTDGFYDLHTKQLAAAMTSRELPRSHVPDQPVPVQGISARIAPQQPEAERPVRLTMSPQPNNIVTKPESVGTYKRQVRVSERPLETATGAREPAPDESDLEHILNRKKRAF</sequence>
<gene>
    <name evidence="3" type="ORF">J2I46_06595</name>
</gene>
<name>A0ABS3JH73_9BACT</name>
<proteinExistence type="predicted"/>
<dbReference type="RefSeq" id="WP_207328227.1">
    <property type="nucleotide sequence ID" value="NZ_JAFMYW010000002.1"/>
</dbReference>
<evidence type="ECO:0000259" key="2">
    <source>
        <dbReference type="Pfam" id="PF13100"/>
    </source>
</evidence>
<evidence type="ECO:0000256" key="1">
    <source>
        <dbReference type="SAM" id="MobiDB-lite"/>
    </source>
</evidence>
<protein>
    <recommendedName>
        <fullName evidence="2">Organic solvent tolerance-like N-terminal domain-containing protein</fullName>
    </recommendedName>
</protein>
<evidence type="ECO:0000313" key="4">
    <source>
        <dbReference type="Proteomes" id="UP000664628"/>
    </source>
</evidence>
<evidence type="ECO:0000313" key="3">
    <source>
        <dbReference type="EMBL" id="MBO0948242.1"/>
    </source>
</evidence>
<comment type="caution">
    <text evidence="3">The sequence shown here is derived from an EMBL/GenBank/DDBJ whole genome shotgun (WGS) entry which is preliminary data.</text>
</comment>
<dbReference type="Proteomes" id="UP000664628">
    <property type="component" value="Unassembled WGS sequence"/>
</dbReference>
<dbReference type="Pfam" id="PF13100">
    <property type="entry name" value="OstA_2"/>
    <property type="match status" value="1"/>
</dbReference>